<comment type="caution">
    <text evidence="3">The sequence shown here is derived from an EMBL/GenBank/DDBJ whole genome shotgun (WGS) entry which is preliminary data.</text>
</comment>
<dbReference type="InterPro" id="IPR014059">
    <property type="entry name" value="TraI/TrwC_relax"/>
</dbReference>
<evidence type="ECO:0000259" key="2">
    <source>
        <dbReference type="Pfam" id="PF08751"/>
    </source>
</evidence>
<feature type="compositionally biased region" description="Basic and acidic residues" evidence="1">
    <location>
        <begin position="346"/>
        <end position="358"/>
    </location>
</feature>
<dbReference type="CDD" id="cd18809">
    <property type="entry name" value="SF1_C_RecD"/>
    <property type="match status" value="1"/>
</dbReference>
<dbReference type="RefSeq" id="WP_051870683.1">
    <property type="nucleotide sequence ID" value="NZ_CAWLWN010000208.1"/>
</dbReference>
<evidence type="ECO:0000256" key="1">
    <source>
        <dbReference type="SAM" id="MobiDB-lite"/>
    </source>
</evidence>
<name>A0A077NGZ4_XENBV</name>
<dbReference type="SUPFAM" id="SSF55464">
    <property type="entry name" value="Origin of replication-binding domain, RBD-like"/>
    <property type="match status" value="1"/>
</dbReference>
<dbReference type="EMBL" id="CBSW010000164">
    <property type="protein sequence ID" value="CDG97105.1"/>
    <property type="molecule type" value="Genomic_DNA"/>
</dbReference>
<dbReference type="InterPro" id="IPR014862">
    <property type="entry name" value="TrwC"/>
</dbReference>
<organism evidence="3">
    <name type="scientific">Xenorhabdus bovienii str. puntauvense</name>
    <dbReference type="NCBI Taxonomy" id="1398201"/>
    <lineage>
        <taxon>Bacteria</taxon>
        <taxon>Pseudomonadati</taxon>
        <taxon>Pseudomonadota</taxon>
        <taxon>Gammaproteobacteria</taxon>
        <taxon>Enterobacterales</taxon>
        <taxon>Morganellaceae</taxon>
        <taxon>Xenorhabdus</taxon>
    </lineage>
</organism>
<reference evidence="3" key="1">
    <citation type="submission" date="2013-07" db="EMBL/GenBank/DDBJ databases">
        <title>Sub-species coevolution in mutualistic symbiosis.</title>
        <authorList>
            <person name="Murfin K."/>
            <person name="Klassen J."/>
            <person name="Lee M."/>
            <person name="Forst S."/>
            <person name="Stock P."/>
            <person name="Goodrich-Blair H."/>
        </authorList>
    </citation>
    <scope>NUCLEOTIDE SEQUENCE [LARGE SCALE GENOMIC DNA]</scope>
    <source>
        <strain evidence="3">Puntauvense</strain>
    </source>
</reference>
<proteinExistence type="predicted"/>
<dbReference type="Proteomes" id="UP000028511">
    <property type="component" value="Unassembled WGS sequence"/>
</dbReference>
<dbReference type="Gene3D" id="3.40.50.300">
    <property type="entry name" value="P-loop containing nucleotide triphosphate hydrolases"/>
    <property type="match status" value="2"/>
</dbReference>
<dbReference type="InterPro" id="IPR027417">
    <property type="entry name" value="P-loop_NTPase"/>
</dbReference>
<dbReference type="NCBIfam" id="TIGR02686">
    <property type="entry name" value="relax_trwC"/>
    <property type="match status" value="1"/>
</dbReference>
<evidence type="ECO:0000313" key="3">
    <source>
        <dbReference type="EMBL" id="CDG97105.1"/>
    </source>
</evidence>
<dbReference type="Pfam" id="PF13604">
    <property type="entry name" value="AAA_30"/>
    <property type="match status" value="2"/>
</dbReference>
<feature type="region of interest" description="Disordered" evidence="1">
    <location>
        <begin position="1647"/>
        <end position="1669"/>
    </location>
</feature>
<feature type="compositionally biased region" description="Polar residues" evidence="1">
    <location>
        <begin position="1650"/>
        <end position="1663"/>
    </location>
</feature>
<gene>
    <name evidence="3" type="primary">traI</name>
    <name evidence="3" type="ORF">XBP1_2460013</name>
</gene>
<accession>A0A077NGZ4</accession>
<sequence length="1669" mass="187808">MLSIKKIGNIKEAGNYYLSHDSYYNKDTGEVHSEWGGKGAEELGLSGTVDTDRFIELLEGKINGNTQLGRTKVNGDLEHVPGWDFTFSAPKGASILALVGDDKRLIQAHQESVIEAMKFLEKNYAATRTYKDGKTHIEKVDNLLYASFMHTESRSNDPQLHTHNPVINAVLDSEGKWKSLEPIEMYRAKMMAGLVYRSSYASKARGLGYEIEVTDRDKGFFDVKGVPDSLKGSFSKRRQQIQAAINQRGLFDQKSIEKATLFTRDKKTTINQDERNKIWKSTVAESGFDIDLFISNAKEQQIQQPETKEFSSKEDISQQENRGERGMHDNTGAASSASEDTNESTKATRERPEVNNSFYKEHNEQSEAFEEKADTDGFTPIQERLESSNHQEYDSQSLNDVRLAYKVLAENESVFSYTALLTEALKLRFGLENSSKADIDLDIDALIDVGELIPRTTGFTTKDALSRERFIVTTMLNGKDTYQAIGDLKGIKSHIDTFEQRQTELIGKKFNFSDDQHHAIQNMLLSKDLVSGIQGYAGTGKTTLLSCVIEYATNQGYTIKGLAPTGSAVETLHKDTGIAASTVDSYLFTRKPEDIESKQIILVDEGSLLNAKHAQDLLIAAKNSGAKLFLLGDKDQHAAVEAGKPFIIMQAFGMQVTSVKTIIRQKNEELLNAVKGAINNNFTDSLNWMGENIVAGKDPRGNLVAEWLSLTNKERDKTLVIIPENKVRREYNSTIRDALQVEGVVSTNEISTRILLNSRMNHAKMRDARYYEKQHLIEFQKETQGIKPGFYEILSSNHKDNELTIRSDNKEVHVFSPGKLDEKSRYQLDVFEETDLKISKGDKLQWTKSRRELGLKNGDMLEVISTDNSKGTYQAIRENDGQTFELDAKQRLNVDYSYSLTSYKAQGKTCDRVFALLVASKNKLVNDKSFYVSISRAKHLAKIFTDSKSKLLDALNNIDSDKTTALEGFSKGQMKREAKDEKNIAQDNRKLHEAIMEVKTASEKLSAKQAVFSHTDLLKETMKWTLGIYDANDISDAIVHLRQEGNLALSSIQKKGEGSEHYYTSRNNVLIERELVVHLQQGKGRLAKLAPKGVIKSYVDSRNERALSEDVVPINESSLYALEAIFNSKDEGILVLGSDNTGHKNLLRTVGKSIAEHQEYKVHAFSTNNTGIKQMKEDGMKNAMSIFFHMDRIEKSIAKGEPLKGRRQLWYVENVSTLGAEETLRLQRLARFSGARLIMVADKNENALSWGAVPTLLNHHGMHTVNFNAVVMAHNPEINKASDALVKGQIEDSLTALSPMVHEIDSRITAEAKTARIGVVKDTYLNLSIEEREQTAIILPDHHTRHAVNSMIRDGLKAEKSLVDDGIETTVYRQVMLDPFEKKEARFYKADMVLEAESTTQNGIKGDKFTIVDVDKKNNTLELKSLSDDKSLIIKTKDIPTSKGNGFISYAVESREIVKGEKIRLTRAFPLPKKKGANKGGYLPKNAEAIVKDINISTGDLTLTLKNGQQITLNTQQWKHYEWGYTHNHYQVKDSAYKQVITIMESWKKHFATQNALHNTLTRSTHNLTIITDNKEKLFDTLRTNTGFQKMALDNKKVSVTKTDIKKFDELWGKSLNPFEKSITRLELAVNKAVSKFVDITAKKEINTPEYPNNNQQIEQSKPTKQRSL</sequence>
<feature type="region of interest" description="Disordered" evidence="1">
    <location>
        <begin position="300"/>
        <end position="358"/>
    </location>
</feature>
<dbReference type="SUPFAM" id="SSF52540">
    <property type="entry name" value="P-loop containing nucleoside triphosphate hydrolases"/>
    <property type="match status" value="3"/>
</dbReference>
<dbReference type="HOGENOM" id="CLU_001748_2_1_6"/>
<dbReference type="NCBIfam" id="NF041492">
    <property type="entry name" value="MobF"/>
    <property type="match status" value="1"/>
</dbReference>
<dbReference type="Pfam" id="PF08751">
    <property type="entry name" value="TrwC"/>
    <property type="match status" value="1"/>
</dbReference>
<feature type="domain" description="TrwC relaxase" evidence="2">
    <location>
        <begin position="12"/>
        <end position="285"/>
    </location>
</feature>
<feature type="compositionally biased region" description="Basic and acidic residues" evidence="1">
    <location>
        <begin position="306"/>
        <end position="328"/>
    </location>
</feature>
<dbReference type="CDD" id="cd17933">
    <property type="entry name" value="DEXSc_RecD-like"/>
    <property type="match status" value="1"/>
</dbReference>
<protein>
    <submittedName>
        <fullName evidence="3">Mobilization protein TraI</fullName>
    </submittedName>
</protein>